<feature type="domain" description="3-hydroxyacyl-CoA dehydrogenase C-terminal" evidence="6">
    <location>
        <begin position="183"/>
        <end position="281"/>
    </location>
</feature>
<feature type="binding site" evidence="5">
    <location>
        <position position="34"/>
    </location>
    <ligand>
        <name>NAD(+)</name>
        <dbReference type="ChEBI" id="CHEBI:57540"/>
    </ligand>
</feature>
<dbReference type="OrthoDB" id="9771883at2"/>
<evidence type="ECO:0000259" key="7">
    <source>
        <dbReference type="Pfam" id="PF02737"/>
    </source>
</evidence>
<dbReference type="PANTHER" id="PTHR48075:SF5">
    <property type="entry name" value="3-HYDROXYBUTYRYL-COA DEHYDROGENASE"/>
    <property type="match status" value="1"/>
</dbReference>
<dbReference type="GO" id="GO:0016616">
    <property type="term" value="F:oxidoreductase activity, acting on the CH-OH group of donors, NAD or NADP as acceptor"/>
    <property type="evidence" value="ECO:0007669"/>
    <property type="project" value="InterPro"/>
</dbReference>
<comment type="caution">
    <text evidence="8">The sequence shown here is derived from an EMBL/GenBank/DDBJ whole genome shotgun (WGS) entry which is preliminary data.</text>
</comment>
<evidence type="ECO:0000256" key="3">
    <source>
        <dbReference type="ARBA" id="ARBA00023002"/>
    </source>
</evidence>
<evidence type="ECO:0000256" key="4">
    <source>
        <dbReference type="PIRSR" id="PIRSR000105-1"/>
    </source>
</evidence>
<dbReference type="InterPro" id="IPR006180">
    <property type="entry name" value="3-OHacyl-CoA_DH_CS"/>
</dbReference>
<keyword evidence="9" id="KW-1185">Reference proteome</keyword>
<dbReference type="AlphaFoldDB" id="A0A0C2FFN6"/>
<feature type="domain" description="3-hydroxyacyl-CoA dehydrogenase NAD binding" evidence="7">
    <location>
        <begin position="8"/>
        <end position="180"/>
    </location>
</feature>
<comment type="similarity">
    <text evidence="2">Belongs to the 3-hydroxyacyl-CoA dehydrogenase family.</text>
</comment>
<dbReference type="InterPro" id="IPR036291">
    <property type="entry name" value="NAD(P)-bd_dom_sf"/>
</dbReference>
<protein>
    <submittedName>
        <fullName evidence="8">3-hydroxybutyryl-CoA dehydrogenase</fullName>
    </submittedName>
</protein>
<dbReference type="PIRSF" id="PIRSF000105">
    <property type="entry name" value="HCDH"/>
    <property type="match status" value="1"/>
</dbReference>
<dbReference type="InterPro" id="IPR008927">
    <property type="entry name" value="6-PGluconate_DH-like_C_sf"/>
</dbReference>
<evidence type="ECO:0000256" key="1">
    <source>
        <dbReference type="ARBA" id="ARBA00005086"/>
    </source>
</evidence>
<feature type="binding site" evidence="5">
    <location>
        <position position="89"/>
    </location>
    <ligand>
        <name>NAD(+)</name>
        <dbReference type="ChEBI" id="CHEBI:57540"/>
    </ligand>
</feature>
<dbReference type="STRING" id="183763.LP52_15195"/>
<dbReference type="InterPro" id="IPR013328">
    <property type="entry name" value="6PGD_dom2"/>
</dbReference>
<dbReference type="GO" id="GO:0070403">
    <property type="term" value="F:NAD+ binding"/>
    <property type="evidence" value="ECO:0007669"/>
    <property type="project" value="InterPro"/>
</dbReference>
<dbReference type="InterPro" id="IPR006108">
    <property type="entry name" value="3HC_DH_C"/>
</dbReference>
<keyword evidence="3" id="KW-0560">Oxidoreductase</keyword>
<feature type="site" description="Important for catalytic activity" evidence="4">
    <location>
        <position position="137"/>
    </location>
</feature>
<evidence type="ECO:0000259" key="6">
    <source>
        <dbReference type="Pfam" id="PF00725"/>
    </source>
</evidence>
<dbReference type="EMBL" id="JROO01000029">
    <property type="protein sequence ID" value="KIH98054.1"/>
    <property type="molecule type" value="Genomic_DNA"/>
</dbReference>
<evidence type="ECO:0000313" key="9">
    <source>
        <dbReference type="Proteomes" id="UP000031675"/>
    </source>
</evidence>
<gene>
    <name evidence="8" type="ORF">LP52_15195</name>
</gene>
<dbReference type="InterPro" id="IPR022694">
    <property type="entry name" value="3-OHacyl-CoA_DH"/>
</dbReference>
<feature type="binding site" evidence="5">
    <location>
        <position position="116"/>
    </location>
    <ligand>
        <name>NAD(+)</name>
        <dbReference type="ChEBI" id="CHEBI:57540"/>
    </ligand>
</feature>
<dbReference type="SUPFAM" id="SSF48179">
    <property type="entry name" value="6-phosphogluconate dehydrogenase C-terminal domain-like"/>
    <property type="match status" value="1"/>
</dbReference>
<dbReference type="GO" id="GO:0006631">
    <property type="term" value="P:fatty acid metabolic process"/>
    <property type="evidence" value="ECO:0007669"/>
    <property type="project" value="InterPro"/>
</dbReference>
<evidence type="ECO:0000313" key="8">
    <source>
        <dbReference type="EMBL" id="KIH98054.1"/>
    </source>
</evidence>
<proteinExistence type="inferred from homology"/>
<feature type="binding site" evidence="5">
    <location>
        <begin position="11"/>
        <end position="16"/>
    </location>
    <ligand>
        <name>NAD(+)</name>
        <dbReference type="ChEBI" id="CHEBI:57540"/>
    </ligand>
</feature>
<comment type="pathway">
    <text evidence="1">Lipid metabolism; butanoate metabolism.</text>
</comment>
<reference evidence="9" key="1">
    <citation type="journal article" date="2015" name="Chem. Biol.">
        <title>Structure, bioactivity, and resistance mechanism of streptomonomicin, an unusual lasso Peptide from an understudied halophilic actinomycete.</title>
        <authorList>
            <person name="Metelev M."/>
            <person name="Tietz J.I."/>
            <person name="Melby J.O."/>
            <person name="Blair P.M."/>
            <person name="Zhu L."/>
            <person name="Livnat I."/>
            <person name="Severinov K."/>
            <person name="Mitchell D.A."/>
        </authorList>
    </citation>
    <scope>NUCLEOTIDE SEQUENCE [LARGE SCALE GENOMIC DNA]</scope>
    <source>
        <strain evidence="9">YIM 90003</strain>
    </source>
</reference>
<sequence>MNVPGICAVIGSGTMGPGIAALLARHGSEVRLNDISQEALDRAESACTAASGALDQLGTPVTEGGSVSFELDAAAALDGAELVIEAVPEEIGLKRRVLERIEAAVGTGVVIATNTSGIPISDMAAAMAHPQRLVGMHWSNPPHLIPMIEVIRGERTDPAVETATVAIVEALGYKAVVEKEVPGFVENRVLYAIMRECLSLVEQGVASQEDIDTCVKWGIGYKLAVIGPMRLLDMAGLDIYSSVSGYLNPDLSDEKGISPLVTKLTEQNRLGMKTEDGMYPYAEGEVAAKRADILRGLVTVRKALSEITPV</sequence>
<dbReference type="Proteomes" id="UP000031675">
    <property type="component" value="Unassembled WGS sequence"/>
</dbReference>
<evidence type="ECO:0000256" key="2">
    <source>
        <dbReference type="ARBA" id="ARBA00009463"/>
    </source>
</evidence>
<feature type="binding site" evidence="5">
    <location>
        <position position="140"/>
    </location>
    <ligand>
        <name>NAD(+)</name>
        <dbReference type="ChEBI" id="CHEBI:57540"/>
    </ligand>
</feature>
<dbReference type="PROSITE" id="PS00067">
    <property type="entry name" value="3HCDH"/>
    <property type="match status" value="1"/>
</dbReference>
<feature type="binding site" evidence="5">
    <location>
        <position position="273"/>
    </location>
    <ligand>
        <name>NAD(+)</name>
        <dbReference type="ChEBI" id="CHEBI:57540"/>
    </ligand>
</feature>
<evidence type="ECO:0000256" key="5">
    <source>
        <dbReference type="PIRSR" id="PIRSR000105-2"/>
    </source>
</evidence>
<dbReference type="Gene3D" id="1.10.1040.10">
    <property type="entry name" value="N-(1-d-carboxylethyl)-l-norvaline Dehydrogenase, domain 2"/>
    <property type="match status" value="1"/>
</dbReference>
<keyword evidence="5" id="KW-0520">NAD</keyword>
<dbReference type="InterPro" id="IPR006176">
    <property type="entry name" value="3-OHacyl-CoA_DH_NAD-bd"/>
</dbReference>
<dbReference type="Pfam" id="PF00725">
    <property type="entry name" value="3HCDH"/>
    <property type="match status" value="1"/>
</dbReference>
<accession>A0A0C2FFN6</accession>
<organism evidence="8 9">
    <name type="scientific">Streptomonospora alba</name>
    <dbReference type="NCBI Taxonomy" id="183763"/>
    <lineage>
        <taxon>Bacteria</taxon>
        <taxon>Bacillati</taxon>
        <taxon>Actinomycetota</taxon>
        <taxon>Actinomycetes</taxon>
        <taxon>Streptosporangiales</taxon>
        <taxon>Nocardiopsidaceae</taxon>
        <taxon>Streptomonospora</taxon>
    </lineage>
</organism>
<dbReference type="PANTHER" id="PTHR48075">
    <property type="entry name" value="3-HYDROXYACYL-COA DEHYDROGENASE FAMILY PROTEIN"/>
    <property type="match status" value="1"/>
</dbReference>
<dbReference type="SUPFAM" id="SSF51735">
    <property type="entry name" value="NAD(P)-binding Rossmann-fold domains"/>
    <property type="match status" value="1"/>
</dbReference>
<feature type="binding site" evidence="5">
    <location>
        <position position="94"/>
    </location>
    <ligand>
        <name>NAD(+)</name>
        <dbReference type="ChEBI" id="CHEBI:57540"/>
    </ligand>
</feature>
<dbReference type="Gene3D" id="3.40.50.720">
    <property type="entry name" value="NAD(P)-binding Rossmann-like Domain"/>
    <property type="match status" value="1"/>
</dbReference>
<name>A0A0C2FFN6_9ACTN</name>
<dbReference type="Pfam" id="PF02737">
    <property type="entry name" value="3HCDH_N"/>
    <property type="match status" value="1"/>
</dbReference>
<dbReference type="RefSeq" id="WP_040274318.1">
    <property type="nucleotide sequence ID" value="NZ_JROO01000029.1"/>
</dbReference>